<evidence type="ECO:0000313" key="9">
    <source>
        <dbReference type="EMBL" id="NKC31089.1"/>
    </source>
</evidence>
<dbReference type="PANTHER" id="PTHR43386">
    <property type="entry name" value="OLIGOPEPTIDE TRANSPORT SYSTEM PERMEASE PROTEIN APPC"/>
    <property type="match status" value="1"/>
</dbReference>
<evidence type="ECO:0000256" key="1">
    <source>
        <dbReference type="ARBA" id="ARBA00004651"/>
    </source>
</evidence>
<dbReference type="SUPFAM" id="SSF161098">
    <property type="entry name" value="MetI-like"/>
    <property type="match status" value="1"/>
</dbReference>
<proteinExistence type="inferred from homology"/>
<evidence type="ECO:0000256" key="2">
    <source>
        <dbReference type="ARBA" id="ARBA00022448"/>
    </source>
</evidence>
<evidence type="ECO:0000313" key="10">
    <source>
        <dbReference type="Proteomes" id="UP000787635"/>
    </source>
</evidence>
<dbReference type="Proteomes" id="UP000787635">
    <property type="component" value="Unassembled WGS sequence"/>
</dbReference>
<keyword evidence="5 7" id="KW-1133">Transmembrane helix</keyword>
<dbReference type="Gene3D" id="1.10.3720.10">
    <property type="entry name" value="MetI-like"/>
    <property type="match status" value="1"/>
</dbReference>
<dbReference type="InterPro" id="IPR050366">
    <property type="entry name" value="BP-dependent_transpt_permease"/>
</dbReference>
<dbReference type="InterPro" id="IPR035906">
    <property type="entry name" value="MetI-like_sf"/>
</dbReference>
<dbReference type="EMBL" id="JAAVNE010000012">
    <property type="protein sequence ID" value="NKC31089.1"/>
    <property type="molecule type" value="Genomic_DNA"/>
</dbReference>
<evidence type="ECO:0000256" key="5">
    <source>
        <dbReference type="ARBA" id="ARBA00022989"/>
    </source>
</evidence>
<evidence type="ECO:0000256" key="6">
    <source>
        <dbReference type="ARBA" id="ARBA00023136"/>
    </source>
</evidence>
<keyword evidence="3" id="KW-1003">Cell membrane</keyword>
<dbReference type="PROSITE" id="PS50928">
    <property type="entry name" value="ABC_TM1"/>
    <property type="match status" value="1"/>
</dbReference>
<dbReference type="InterPro" id="IPR000515">
    <property type="entry name" value="MetI-like"/>
</dbReference>
<organism evidence="9 10">
    <name type="scientific">Falsiroseomonas selenitidurans</name>
    <dbReference type="NCBI Taxonomy" id="2716335"/>
    <lineage>
        <taxon>Bacteria</taxon>
        <taxon>Pseudomonadati</taxon>
        <taxon>Pseudomonadota</taxon>
        <taxon>Alphaproteobacteria</taxon>
        <taxon>Acetobacterales</taxon>
        <taxon>Roseomonadaceae</taxon>
        <taxon>Falsiroseomonas</taxon>
    </lineage>
</organism>
<evidence type="ECO:0000256" key="3">
    <source>
        <dbReference type="ARBA" id="ARBA00022475"/>
    </source>
</evidence>
<keyword evidence="2 7" id="KW-0813">Transport</keyword>
<feature type="transmembrane region" description="Helical" evidence="7">
    <location>
        <begin position="126"/>
        <end position="151"/>
    </location>
</feature>
<keyword evidence="6 7" id="KW-0472">Membrane</keyword>
<protein>
    <submittedName>
        <fullName evidence="9">ABC transporter permease</fullName>
    </submittedName>
</protein>
<feature type="transmembrane region" description="Helical" evidence="7">
    <location>
        <begin position="199"/>
        <end position="224"/>
    </location>
</feature>
<keyword evidence="10" id="KW-1185">Reference proteome</keyword>
<dbReference type="PANTHER" id="PTHR43386:SF25">
    <property type="entry name" value="PEPTIDE ABC TRANSPORTER PERMEASE PROTEIN"/>
    <property type="match status" value="1"/>
</dbReference>
<feature type="transmembrane region" description="Helical" evidence="7">
    <location>
        <begin position="82"/>
        <end position="106"/>
    </location>
</feature>
<reference evidence="9 10" key="1">
    <citation type="submission" date="2020-03" db="EMBL/GenBank/DDBJ databases">
        <title>Roseomonas selenitidurans sp. nov. isolated from urban soil.</title>
        <authorList>
            <person name="Liu H."/>
        </authorList>
    </citation>
    <scope>NUCLEOTIDE SEQUENCE [LARGE SCALE GENOMIC DNA]</scope>
    <source>
        <strain evidence="9 10">BU-1</strain>
    </source>
</reference>
<gene>
    <name evidence="9" type="ORF">HEQ75_09470</name>
</gene>
<name>A0ABX1E1S0_9PROT</name>
<feature type="transmembrane region" description="Helical" evidence="7">
    <location>
        <begin position="244"/>
        <end position="267"/>
    </location>
</feature>
<evidence type="ECO:0000259" key="8">
    <source>
        <dbReference type="PROSITE" id="PS50928"/>
    </source>
</evidence>
<dbReference type="CDD" id="cd06261">
    <property type="entry name" value="TM_PBP2"/>
    <property type="match status" value="1"/>
</dbReference>
<evidence type="ECO:0000256" key="4">
    <source>
        <dbReference type="ARBA" id="ARBA00022692"/>
    </source>
</evidence>
<comment type="caution">
    <text evidence="9">The sequence shown here is derived from an EMBL/GenBank/DDBJ whole genome shotgun (WGS) entry which is preliminary data.</text>
</comment>
<accession>A0ABX1E1S0</accession>
<evidence type="ECO:0000256" key="7">
    <source>
        <dbReference type="RuleBase" id="RU363032"/>
    </source>
</evidence>
<comment type="similarity">
    <text evidence="7">Belongs to the binding-protein-dependent transport system permease family.</text>
</comment>
<feature type="domain" description="ABC transmembrane type-1" evidence="8">
    <location>
        <begin position="78"/>
        <end position="267"/>
    </location>
</feature>
<dbReference type="Pfam" id="PF00528">
    <property type="entry name" value="BPD_transp_1"/>
    <property type="match status" value="1"/>
</dbReference>
<keyword evidence="4 7" id="KW-0812">Transmembrane</keyword>
<comment type="subcellular location">
    <subcellularLocation>
        <location evidence="1 7">Cell membrane</location>
        <topology evidence="1 7">Multi-pass membrane protein</topology>
    </subcellularLocation>
</comment>
<sequence>MRRVAPRLPWPIALALTMAALLLIAALAAPWIAPFDPDRTQLLRRLRPPAGFEGAHPAHWFGTDQLGRDLVSRALHGLRTSLGIALIGSVIGCLIGTGIGLLAGYLRGRVETALMVIVDAQIALPYLLLVLLGLAVFGTSTWVVIALVSLAGWENYARLARGQVLSLRERPFVEASLALGAGPGWVLRQHIMPHLAAPLVVQFTLGLPAVLLLESSLSFLGIGVQPPAATLGRMIGEGRHQMLTAPWVVVVPTLVILALTLCVQAIGDWLRDRADPRA</sequence>